<protein>
    <recommendedName>
        <fullName evidence="4">JHBP domain containing protein</fullName>
    </recommendedName>
</protein>
<feature type="chain" id="PRO_5019857682" description="JHBP domain containing protein" evidence="1">
    <location>
        <begin position="17"/>
        <end position="258"/>
    </location>
</feature>
<gene>
    <name evidence="2" type="ORF">BDFB_010402</name>
</gene>
<dbReference type="InterPro" id="IPR038602">
    <property type="entry name" value="Mite_allergen_7_sf"/>
</dbReference>
<name>A0A482VX10_ASBVE</name>
<sequence>MRKLVLAFCLIVSICAYQQQKHNFNVILEETKYSNIPDKYELIRHPILIPEEVLKNIKSQIGVGSTNAVLNEYADKIFENLRVFMIHQGFDPVEMPDMHTGFNYTLIITYHGELDLTQGWLSDLSTIHRGGDFTYDYSAKIMGLGPTGGIEGKVSNIAVEVKIGFDTTTLTASLDEFYIIHAGDIDFAFNGNPLVDWLLNVLTEVVTTLLKEVVLLVVENVVRGGLQSAIDIINDTINGLINPTTALPATTAAMMFFD</sequence>
<evidence type="ECO:0008006" key="4">
    <source>
        <dbReference type="Google" id="ProtNLM"/>
    </source>
</evidence>
<dbReference type="Gene3D" id="3.15.10.50">
    <property type="match status" value="2"/>
</dbReference>
<dbReference type="Proteomes" id="UP000292052">
    <property type="component" value="Unassembled WGS sequence"/>
</dbReference>
<dbReference type="Pfam" id="PF16984">
    <property type="entry name" value="Grp7_allergen"/>
    <property type="match status" value="1"/>
</dbReference>
<dbReference type="AlphaFoldDB" id="A0A482VX10"/>
<dbReference type="OrthoDB" id="6419576at2759"/>
<keyword evidence="3" id="KW-1185">Reference proteome</keyword>
<organism evidence="2 3">
    <name type="scientific">Asbolus verrucosus</name>
    <name type="common">Desert ironclad beetle</name>
    <dbReference type="NCBI Taxonomy" id="1661398"/>
    <lineage>
        <taxon>Eukaryota</taxon>
        <taxon>Metazoa</taxon>
        <taxon>Ecdysozoa</taxon>
        <taxon>Arthropoda</taxon>
        <taxon>Hexapoda</taxon>
        <taxon>Insecta</taxon>
        <taxon>Pterygota</taxon>
        <taxon>Neoptera</taxon>
        <taxon>Endopterygota</taxon>
        <taxon>Coleoptera</taxon>
        <taxon>Polyphaga</taxon>
        <taxon>Cucujiformia</taxon>
        <taxon>Tenebrionidae</taxon>
        <taxon>Pimeliinae</taxon>
        <taxon>Asbolus</taxon>
    </lineage>
</organism>
<evidence type="ECO:0000256" key="1">
    <source>
        <dbReference type="SAM" id="SignalP"/>
    </source>
</evidence>
<evidence type="ECO:0000313" key="3">
    <source>
        <dbReference type="Proteomes" id="UP000292052"/>
    </source>
</evidence>
<reference evidence="2 3" key="1">
    <citation type="submission" date="2017-03" db="EMBL/GenBank/DDBJ databases">
        <title>Genome of the blue death feigning beetle - Asbolus verrucosus.</title>
        <authorList>
            <person name="Rider S.D."/>
        </authorList>
    </citation>
    <scope>NUCLEOTIDE SEQUENCE [LARGE SCALE GENOMIC DNA]</scope>
    <source>
        <strain evidence="2">Butters</strain>
        <tissue evidence="2">Head and leg muscle</tissue>
    </source>
</reference>
<comment type="caution">
    <text evidence="2">The sequence shown here is derived from an EMBL/GenBank/DDBJ whole genome shotgun (WGS) entry which is preliminary data.</text>
</comment>
<keyword evidence="1" id="KW-0732">Signal</keyword>
<proteinExistence type="predicted"/>
<evidence type="ECO:0000313" key="2">
    <source>
        <dbReference type="EMBL" id="RZC37491.1"/>
    </source>
</evidence>
<dbReference type="EMBL" id="QDEB01052283">
    <property type="protein sequence ID" value="RZC37491.1"/>
    <property type="molecule type" value="Genomic_DNA"/>
</dbReference>
<accession>A0A482VX10</accession>
<feature type="signal peptide" evidence="1">
    <location>
        <begin position="1"/>
        <end position="16"/>
    </location>
</feature>
<dbReference type="InterPro" id="IPR020234">
    <property type="entry name" value="Mite_allergen_group-7"/>
</dbReference>